<dbReference type="InterPro" id="IPR032675">
    <property type="entry name" value="LRR_dom_sf"/>
</dbReference>
<protein>
    <recommendedName>
        <fullName evidence="2">F-box domain-containing protein</fullName>
    </recommendedName>
</protein>
<accession>A0ABQ8UAH2</accession>
<dbReference type="PANTHER" id="PTHR13382:SF21">
    <property type="entry name" value="OS12G0601000 PROTEIN"/>
    <property type="match status" value="1"/>
</dbReference>
<evidence type="ECO:0000256" key="1">
    <source>
        <dbReference type="SAM" id="MobiDB-lite"/>
    </source>
</evidence>
<evidence type="ECO:0000313" key="3">
    <source>
        <dbReference type="EMBL" id="KAJ4456311.1"/>
    </source>
</evidence>
<gene>
    <name evidence="3" type="ORF">PAPYR_8491</name>
</gene>
<dbReference type="InterPro" id="IPR050648">
    <property type="entry name" value="F-box_LRR-repeat"/>
</dbReference>
<reference evidence="3" key="1">
    <citation type="journal article" date="2022" name="bioRxiv">
        <title>Genomics of Preaxostyla Flagellates Illuminates Evolutionary Transitions and the Path Towards Mitochondrial Loss.</title>
        <authorList>
            <person name="Novak L.V.F."/>
            <person name="Treitli S.C."/>
            <person name="Pyrih J."/>
            <person name="Halakuc P."/>
            <person name="Pipaliya S.V."/>
            <person name="Vacek V."/>
            <person name="Brzon O."/>
            <person name="Soukal P."/>
            <person name="Eme L."/>
            <person name="Dacks J.B."/>
            <person name="Karnkowska A."/>
            <person name="Elias M."/>
            <person name="Hampl V."/>
        </authorList>
    </citation>
    <scope>NUCLEOTIDE SEQUENCE</scope>
    <source>
        <strain evidence="3">RCP-MX</strain>
    </source>
</reference>
<feature type="compositionally biased region" description="Acidic residues" evidence="1">
    <location>
        <begin position="738"/>
        <end position="753"/>
    </location>
</feature>
<organism evidence="3 4">
    <name type="scientific">Paratrimastix pyriformis</name>
    <dbReference type="NCBI Taxonomy" id="342808"/>
    <lineage>
        <taxon>Eukaryota</taxon>
        <taxon>Metamonada</taxon>
        <taxon>Preaxostyla</taxon>
        <taxon>Paratrimastigidae</taxon>
        <taxon>Paratrimastix</taxon>
    </lineage>
</organism>
<dbReference type="SUPFAM" id="SSF52047">
    <property type="entry name" value="RNI-like"/>
    <property type="match status" value="1"/>
</dbReference>
<feature type="domain" description="F-box" evidence="2">
    <location>
        <begin position="15"/>
        <end position="65"/>
    </location>
</feature>
<dbReference type="EMBL" id="JAPMOS010000074">
    <property type="protein sequence ID" value="KAJ4456311.1"/>
    <property type="molecule type" value="Genomic_DNA"/>
</dbReference>
<dbReference type="Gene3D" id="3.80.10.10">
    <property type="entry name" value="Ribonuclease Inhibitor"/>
    <property type="match status" value="1"/>
</dbReference>
<feature type="region of interest" description="Disordered" evidence="1">
    <location>
        <begin position="717"/>
        <end position="775"/>
    </location>
</feature>
<dbReference type="InterPro" id="IPR001810">
    <property type="entry name" value="F-box_dom"/>
</dbReference>
<name>A0ABQ8UAH2_9EUKA</name>
<evidence type="ECO:0000259" key="2">
    <source>
        <dbReference type="PROSITE" id="PS50181"/>
    </source>
</evidence>
<dbReference type="PROSITE" id="PS50181">
    <property type="entry name" value="FBOX"/>
    <property type="match status" value="1"/>
</dbReference>
<proteinExistence type="predicted"/>
<sequence length="775" mass="84234">MTESKRNKSLFIESVPELLSLPDELLAYIGSTISSVEFYCTLIAVCHRFRILVRGTVHTLSFDDEDAAKKDFILSLARVPSAETMTALLQPCKQLISLVLSPRRAVFGCGREKAPFGGWIDASFGHLGETLRTLHIPDVEGFSREALIHLLSLLPELTDLELRGRSPVMCTPPLVQTICATCPKLESLGLFMPLSGSFEDLTVLGPCTTLRTLRLTKVPFGKGLEALIAALPRLTTLELLEVCDLSSVVNIPPGFSTLLTPCNVGPFPVCLDAAPLAALEAPWPIVNPSDDLEGWRRLSCWTPTLRSLRLTEMNAPSLEALGVLLPNLEEVDIHRLTRLTLITRGPISALPRLDVASSTLRSLTLLLPVQDEFRVVCPNLDQLTLPQFAGALVLRTPSLRRLEGLDPRCRLDWGPDGQLGPSGLGALTWLQLRSAEEAGWLGSLLLWGCPRLTHLGGCLLRRPETVRIVLEQAACLQDAEDIQIRLASPVASLSLQPQPALRSLEVTVLEGITNQLDIASPALRSFSLAAESLVHLALNCPRLSGLDLPKASALRTVVLPEGGAALRRLHLGMVPRLEADFVAPRALVCLRAAGVLSVMLEAWLLNGLRDGAFGRLRALEMCLREDIALTLVCPQLAYLRPEGCTEGPPVDLTRCPSLETIAVEPAYGSTTRAAQFDLPDPCPRLLQLPHCENPEQRRARQMQYPGVIIADQGLDEALSEEDGSDQWSEPPTPKPESEPEPDWELDDEGDGEEAAGGLPGGMRPPAEEDEDADPG</sequence>
<dbReference type="Proteomes" id="UP001141327">
    <property type="component" value="Unassembled WGS sequence"/>
</dbReference>
<dbReference type="PANTHER" id="PTHR13382">
    <property type="entry name" value="MITOCHONDRIAL ATP SYNTHASE COUPLING FACTOR B"/>
    <property type="match status" value="1"/>
</dbReference>
<comment type="caution">
    <text evidence="3">The sequence shown here is derived from an EMBL/GenBank/DDBJ whole genome shotgun (WGS) entry which is preliminary data.</text>
</comment>
<keyword evidence="4" id="KW-1185">Reference proteome</keyword>
<evidence type="ECO:0000313" key="4">
    <source>
        <dbReference type="Proteomes" id="UP001141327"/>
    </source>
</evidence>